<dbReference type="EMBL" id="JAJFAZ020000010">
    <property type="protein sequence ID" value="KAI5311460.1"/>
    <property type="molecule type" value="Genomic_DNA"/>
</dbReference>
<accession>A0AAD4UQ77</accession>
<evidence type="ECO:0000313" key="2">
    <source>
        <dbReference type="Proteomes" id="UP001054821"/>
    </source>
</evidence>
<comment type="caution">
    <text evidence="1">The sequence shown here is derived from an EMBL/GenBank/DDBJ whole genome shotgun (WGS) entry which is preliminary data.</text>
</comment>
<gene>
    <name evidence="1" type="ORF">L3X38_000186</name>
</gene>
<sequence>MLSTTKGNPNRNRIEITANKRLFTTRISTAKVSKSVVMKCVPKRVLGSWSCRWINDFGLVFLLNYPHAPRYASEIGPTSELDLYYFLDFLGGLDRRKGTNGYGIRHFIKWISDLHQSTSRNQYTSWQHAFIWPPFSQTGTHSDSEQDGLEWEFDFDGVSKARARRAVSTFQGQG</sequence>
<proteinExistence type="predicted"/>
<geneLocation type="mitochondrion" evidence="1"/>
<dbReference type="AlphaFoldDB" id="A0AAD4UQ77"/>
<name>A0AAD4UQ77_PRUDU</name>
<organism evidence="1 2">
    <name type="scientific">Prunus dulcis</name>
    <name type="common">Almond</name>
    <name type="synonym">Amygdalus dulcis</name>
    <dbReference type="NCBI Taxonomy" id="3755"/>
    <lineage>
        <taxon>Eukaryota</taxon>
        <taxon>Viridiplantae</taxon>
        <taxon>Streptophyta</taxon>
        <taxon>Embryophyta</taxon>
        <taxon>Tracheophyta</taxon>
        <taxon>Spermatophyta</taxon>
        <taxon>Magnoliopsida</taxon>
        <taxon>eudicotyledons</taxon>
        <taxon>Gunneridae</taxon>
        <taxon>Pentapetalae</taxon>
        <taxon>rosids</taxon>
        <taxon>fabids</taxon>
        <taxon>Rosales</taxon>
        <taxon>Rosaceae</taxon>
        <taxon>Amygdaloideae</taxon>
        <taxon>Amygdaleae</taxon>
        <taxon>Prunus</taxon>
    </lineage>
</organism>
<keyword evidence="1" id="KW-0496">Mitochondrion</keyword>
<reference evidence="1 2" key="1">
    <citation type="journal article" date="2022" name="G3 (Bethesda)">
        <title>Whole-genome sequence and methylome profiling of the almond [Prunus dulcis (Mill.) D.A. Webb] cultivar 'Nonpareil'.</title>
        <authorList>
            <person name="D'Amico-Willman K.M."/>
            <person name="Ouma W.Z."/>
            <person name="Meulia T."/>
            <person name="Sideli G.M."/>
            <person name="Gradziel T.M."/>
            <person name="Fresnedo-Ramirez J."/>
        </authorList>
    </citation>
    <scope>NUCLEOTIDE SEQUENCE [LARGE SCALE GENOMIC DNA]</scope>
    <source>
        <strain evidence="1">Clone GOH B32 T37-40</strain>
    </source>
</reference>
<evidence type="ECO:0000313" key="1">
    <source>
        <dbReference type="EMBL" id="KAI5311460.1"/>
    </source>
</evidence>
<protein>
    <submittedName>
        <fullName evidence="1">Uncharacterized protein</fullName>
    </submittedName>
</protein>
<keyword evidence="2" id="KW-1185">Reference proteome</keyword>
<dbReference type="Proteomes" id="UP001054821">
    <property type="component" value="Mitochondrion MT"/>
</dbReference>